<keyword evidence="3" id="KW-1185">Reference proteome</keyword>
<reference evidence="2 3" key="1">
    <citation type="submission" date="2019-03" db="EMBL/GenBank/DDBJ databases">
        <title>First draft genome of Liparis tanakae, snailfish: a comprehensive survey of snailfish specific genes.</title>
        <authorList>
            <person name="Kim W."/>
            <person name="Song I."/>
            <person name="Jeong J.-H."/>
            <person name="Kim D."/>
            <person name="Kim S."/>
            <person name="Ryu S."/>
            <person name="Song J.Y."/>
            <person name="Lee S.K."/>
        </authorList>
    </citation>
    <scope>NUCLEOTIDE SEQUENCE [LARGE SCALE GENOMIC DNA]</scope>
    <source>
        <tissue evidence="2">Muscle</tissue>
    </source>
</reference>
<comment type="caution">
    <text evidence="2">The sequence shown here is derived from an EMBL/GenBank/DDBJ whole genome shotgun (WGS) entry which is preliminary data.</text>
</comment>
<dbReference type="AlphaFoldDB" id="A0A4Z2F2I4"/>
<proteinExistence type="predicted"/>
<organism evidence="2 3">
    <name type="scientific">Liparis tanakae</name>
    <name type="common">Tanaka's snailfish</name>
    <dbReference type="NCBI Taxonomy" id="230148"/>
    <lineage>
        <taxon>Eukaryota</taxon>
        <taxon>Metazoa</taxon>
        <taxon>Chordata</taxon>
        <taxon>Craniata</taxon>
        <taxon>Vertebrata</taxon>
        <taxon>Euteleostomi</taxon>
        <taxon>Actinopterygii</taxon>
        <taxon>Neopterygii</taxon>
        <taxon>Teleostei</taxon>
        <taxon>Neoteleostei</taxon>
        <taxon>Acanthomorphata</taxon>
        <taxon>Eupercaria</taxon>
        <taxon>Perciformes</taxon>
        <taxon>Cottioidei</taxon>
        <taxon>Cottales</taxon>
        <taxon>Liparidae</taxon>
        <taxon>Liparis</taxon>
    </lineage>
</organism>
<feature type="compositionally biased region" description="Basic and acidic residues" evidence="1">
    <location>
        <begin position="33"/>
        <end position="48"/>
    </location>
</feature>
<dbReference type="EMBL" id="SRLO01001784">
    <property type="protein sequence ID" value="TNN35347.1"/>
    <property type="molecule type" value="Genomic_DNA"/>
</dbReference>
<evidence type="ECO:0000313" key="2">
    <source>
        <dbReference type="EMBL" id="TNN35347.1"/>
    </source>
</evidence>
<feature type="region of interest" description="Disordered" evidence="1">
    <location>
        <begin position="27"/>
        <end position="48"/>
    </location>
</feature>
<sequence>MSSADQGRGWKEWIQQASSKLTFCRRRCGRNGPAEESKGLDGRDERRSRTAVGFEELRV</sequence>
<gene>
    <name evidence="2" type="ORF">EYF80_054492</name>
</gene>
<evidence type="ECO:0000256" key="1">
    <source>
        <dbReference type="SAM" id="MobiDB-lite"/>
    </source>
</evidence>
<name>A0A4Z2F2I4_9TELE</name>
<protein>
    <submittedName>
        <fullName evidence="2">Uncharacterized protein</fullName>
    </submittedName>
</protein>
<accession>A0A4Z2F2I4</accession>
<evidence type="ECO:0000313" key="3">
    <source>
        <dbReference type="Proteomes" id="UP000314294"/>
    </source>
</evidence>
<dbReference type="Proteomes" id="UP000314294">
    <property type="component" value="Unassembled WGS sequence"/>
</dbReference>